<dbReference type="GO" id="GO:0006351">
    <property type="term" value="P:DNA-templated transcription"/>
    <property type="evidence" value="ECO:0007669"/>
    <property type="project" value="InterPro"/>
</dbReference>
<dbReference type="Gene3D" id="1.10.10.10">
    <property type="entry name" value="Winged helix-like DNA-binding domain superfamily/Winged helix DNA-binding domain"/>
    <property type="match status" value="1"/>
</dbReference>
<accession>A0AAW5W8S2</accession>
<dbReference type="InterPro" id="IPR013225">
    <property type="entry name" value="PaaX_C"/>
</dbReference>
<dbReference type="RefSeq" id="WP_267449633.1">
    <property type="nucleotide sequence ID" value="NZ_JANDBG010000032.1"/>
</dbReference>
<dbReference type="InterPro" id="IPR036388">
    <property type="entry name" value="WH-like_DNA-bd_sf"/>
</dbReference>
<reference evidence="4" key="1">
    <citation type="submission" date="2022-07" db="EMBL/GenBank/DDBJ databases">
        <title>Genome Sequence of Citrobacter portucalensis from Edible Snails.</title>
        <authorList>
            <person name="Okafor A.C."/>
            <person name="Ogbo F.C."/>
            <person name="Ruppitsch W."/>
            <person name="Allerberger F."/>
        </authorList>
    </citation>
    <scope>NUCLEOTIDE SEQUENCE</scope>
    <source>
        <strain evidence="4">Igbk 7</strain>
    </source>
</reference>
<organism evidence="4 5">
    <name type="scientific">Citrobacter portucalensis</name>
    <dbReference type="NCBI Taxonomy" id="1639133"/>
    <lineage>
        <taxon>Bacteria</taxon>
        <taxon>Pseudomonadati</taxon>
        <taxon>Pseudomonadota</taxon>
        <taxon>Gammaproteobacteria</taxon>
        <taxon>Enterobacterales</taxon>
        <taxon>Enterobacteriaceae</taxon>
        <taxon>Citrobacter</taxon>
        <taxon>Citrobacter freundii complex</taxon>
    </lineage>
</organism>
<evidence type="ECO:0000259" key="1">
    <source>
        <dbReference type="Pfam" id="PF07848"/>
    </source>
</evidence>
<dbReference type="InterPro" id="IPR048846">
    <property type="entry name" value="PaaX-like_central"/>
</dbReference>
<proteinExistence type="predicted"/>
<dbReference type="EMBL" id="JANDBG010000032">
    <property type="protein sequence ID" value="MCX9004435.1"/>
    <property type="molecule type" value="Genomic_DNA"/>
</dbReference>
<evidence type="ECO:0000313" key="5">
    <source>
        <dbReference type="Proteomes" id="UP001207430"/>
    </source>
</evidence>
<evidence type="ECO:0000313" key="4">
    <source>
        <dbReference type="EMBL" id="MCX9004435.1"/>
    </source>
</evidence>
<evidence type="ECO:0000259" key="3">
    <source>
        <dbReference type="Pfam" id="PF20803"/>
    </source>
</evidence>
<dbReference type="Proteomes" id="UP001207430">
    <property type="component" value="Unassembled WGS sequence"/>
</dbReference>
<dbReference type="Pfam" id="PF07848">
    <property type="entry name" value="PaaX"/>
    <property type="match status" value="1"/>
</dbReference>
<protein>
    <submittedName>
        <fullName evidence="4">Phenylacetic acid degradation operon negative regulatory protein PaaX</fullName>
    </submittedName>
</protein>
<evidence type="ECO:0000259" key="2">
    <source>
        <dbReference type="Pfam" id="PF08223"/>
    </source>
</evidence>
<feature type="domain" description="Transcriptional repressor PaaX-like central Cas2-like" evidence="3">
    <location>
        <begin position="104"/>
        <end position="173"/>
    </location>
</feature>
<name>A0AAW5W8S2_9ENTR</name>
<dbReference type="AlphaFoldDB" id="A0AAW5W8S2"/>
<dbReference type="PIRSF" id="PIRSF020623">
    <property type="entry name" value="PaaX"/>
    <property type="match status" value="1"/>
</dbReference>
<comment type="caution">
    <text evidence="4">The sequence shown here is derived from an EMBL/GenBank/DDBJ whole genome shotgun (WGS) entry which is preliminary data.</text>
</comment>
<dbReference type="Pfam" id="PF20803">
    <property type="entry name" value="PaaX_M"/>
    <property type="match status" value="1"/>
</dbReference>
<feature type="domain" description="Transcriptional repressor PaaX-like N-terminal" evidence="1">
    <location>
        <begin position="19"/>
        <end position="87"/>
    </location>
</feature>
<dbReference type="InterPro" id="IPR012906">
    <property type="entry name" value="PaaX-like_N"/>
</dbReference>
<dbReference type="NCBIfam" id="TIGR02277">
    <property type="entry name" value="PaaX_trns_reg"/>
    <property type="match status" value="1"/>
</dbReference>
<dbReference type="Pfam" id="PF08223">
    <property type="entry name" value="PaaX_C"/>
    <property type="match status" value="1"/>
</dbReference>
<dbReference type="PANTHER" id="PTHR30319">
    <property type="entry name" value="PHENYLACETIC ACID REGULATOR-RELATED TRANSCRIPTIONAL REPRESSOR"/>
    <property type="match status" value="1"/>
</dbReference>
<dbReference type="InterPro" id="IPR011965">
    <property type="entry name" value="PaaX_trns_reg"/>
</dbReference>
<gene>
    <name evidence="4" type="primary">paaX</name>
    <name evidence="4" type="ORF">NLN86_22715</name>
</gene>
<sequence length="308" mass="34483">MEKLDSFIQQAVTAMPVSGTSLIASLYGDCLSQRGGEVWLGSVAALLEGLGFGERFVRTALFRLNKEEWLDVVRIGRRSFYRLSDKGLRLTRRAESKIYRASAPEWDGNWLLLLSEGLEKNTLAEVKKQLLWQGFGVLAPSLLASPSQKLADVQSLLHEAGVAENVIVFEAHSPLALSRAALRERVEGCWHLTEQNAMYEAFITLFRPLLPLLRDAGPDELTPERCFQIRLLLIHFYRRVVLKDPLLPEELLPAHWLGQTARQLCINIYQRVAPGAQVFVSEKGESSVGELPAPGPLYYQRFGGLAEV</sequence>
<feature type="domain" description="Transcriptional repressor PaaX-like C-terminal" evidence="2">
    <location>
        <begin position="190"/>
        <end position="281"/>
    </location>
</feature>
<dbReference type="Gene3D" id="1.20.58.1460">
    <property type="match status" value="1"/>
</dbReference>
<dbReference type="PANTHER" id="PTHR30319:SF1">
    <property type="entry name" value="TRANSCRIPTIONAL REPRESSOR PAAX"/>
    <property type="match status" value="1"/>
</dbReference>